<dbReference type="SMART" id="SM00079">
    <property type="entry name" value="PBPe"/>
    <property type="match status" value="1"/>
</dbReference>
<dbReference type="InterPro" id="IPR018313">
    <property type="entry name" value="SBP_3_CS"/>
</dbReference>
<dbReference type="InterPro" id="IPR001320">
    <property type="entry name" value="Iontro_rcpt_C"/>
</dbReference>
<reference evidence="9" key="1">
    <citation type="submission" date="2017-09" db="EMBL/GenBank/DDBJ databases">
        <title>Depth-based differentiation of microbial function through sediment-hosted aquifers and enrichment of novel symbionts in the deep terrestrial subsurface.</title>
        <authorList>
            <person name="Probst A.J."/>
            <person name="Ladd B."/>
            <person name="Jarett J.K."/>
            <person name="Geller-Mcgrath D.E."/>
            <person name="Sieber C.M.K."/>
            <person name="Emerson J.B."/>
            <person name="Anantharaman K."/>
            <person name="Thomas B.C."/>
            <person name="Malmstrom R."/>
            <person name="Stieglmeier M."/>
            <person name="Klingl A."/>
            <person name="Woyke T."/>
            <person name="Ryan C.M."/>
            <person name="Banfield J.F."/>
        </authorList>
    </citation>
    <scope>NUCLEOTIDE SEQUENCE [LARGE SCALE GENOMIC DNA]</scope>
</reference>
<sequence length="271" mass="30469">MRKNMKIAVVLLLTVIAAGWCGTSRSQTSQTVPQLLSNIRSMGKIRVGLSSGFKPFEYKNESGEIIGFDVDIAKELANALKVELVIKDYGKYEDLVSALGGEIDLVISGMTRTLDRAFLVNFTDPYFTTGLMVIVNEKNTKIDNWRQLNAPGKKIVSVEGTTGQDVADKKFDKAKIIRAASDAEAVQMLTRKDVDAFIYDKPFIESLCMTHPNWKVLQQQLSYEVYSIAVPKGDMEFLVWLNYFISDLKLSGKYDELYTKWFSGLYCPPVK</sequence>
<keyword evidence="3 5" id="KW-0732">Signal</keyword>
<protein>
    <recommendedName>
        <fullName evidence="10">Amino acid ABC transporter substrate-binding protein</fullName>
    </recommendedName>
</protein>
<evidence type="ECO:0000256" key="4">
    <source>
        <dbReference type="RuleBase" id="RU003744"/>
    </source>
</evidence>
<gene>
    <name evidence="8" type="ORF">COY52_02905</name>
</gene>
<dbReference type="InterPro" id="IPR001638">
    <property type="entry name" value="Solute-binding_3/MltF_N"/>
</dbReference>
<dbReference type="PANTHER" id="PTHR35936:SF17">
    <property type="entry name" value="ARGININE-BINDING EXTRACELLULAR PROTEIN ARTP"/>
    <property type="match status" value="1"/>
</dbReference>
<evidence type="ECO:0000313" key="9">
    <source>
        <dbReference type="Proteomes" id="UP000229307"/>
    </source>
</evidence>
<evidence type="ECO:0000313" key="8">
    <source>
        <dbReference type="EMBL" id="PIZ17771.1"/>
    </source>
</evidence>
<dbReference type="Pfam" id="PF00497">
    <property type="entry name" value="SBP_bac_3"/>
    <property type="match status" value="1"/>
</dbReference>
<dbReference type="Proteomes" id="UP000229307">
    <property type="component" value="Unassembled WGS sequence"/>
</dbReference>
<comment type="subcellular location">
    <subcellularLocation>
        <location evidence="1">Cell envelope</location>
    </subcellularLocation>
</comment>
<evidence type="ECO:0000259" key="6">
    <source>
        <dbReference type="SMART" id="SM00062"/>
    </source>
</evidence>
<evidence type="ECO:0000256" key="1">
    <source>
        <dbReference type="ARBA" id="ARBA00004196"/>
    </source>
</evidence>
<feature type="signal peptide" evidence="5">
    <location>
        <begin position="1"/>
        <end position="26"/>
    </location>
</feature>
<proteinExistence type="inferred from homology"/>
<feature type="chain" id="PRO_5014734241" description="Amino acid ABC transporter substrate-binding protein" evidence="5">
    <location>
        <begin position="27"/>
        <end position="271"/>
    </location>
</feature>
<dbReference type="Gene3D" id="3.40.190.10">
    <property type="entry name" value="Periplasmic binding protein-like II"/>
    <property type="match status" value="2"/>
</dbReference>
<dbReference type="SMART" id="SM00062">
    <property type="entry name" value="PBPb"/>
    <property type="match status" value="1"/>
</dbReference>
<evidence type="ECO:0000259" key="7">
    <source>
        <dbReference type="SMART" id="SM00079"/>
    </source>
</evidence>
<dbReference type="AlphaFoldDB" id="A0A2M7SE68"/>
<evidence type="ECO:0000256" key="2">
    <source>
        <dbReference type="ARBA" id="ARBA00010333"/>
    </source>
</evidence>
<feature type="domain" description="Ionotropic glutamate receptor C-terminal" evidence="7">
    <location>
        <begin position="44"/>
        <end position="264"/>
    </location>
</feature>
<evidence type="ECO:0000256" key="3">
    <source>
        <dbReference type="ARBA" id="ARBA00022729"/>
    </source>
</evidence>
<comment type="similarity">
    <text evidence="2 4">Belongs to the bacterial solute-binding protein 3 family.</text>
</comment>
<feature type="domain" description="Solute-binding protein family 3/N-terminal" evidence="6">
    <location>
        <begin position="44"/>
        <end position="265"/>
    </location>
</feature>
<evidence type="ECO:0000256" key="5">
    <source>
        <dbReference type="SAM" id="SignalP"/>
    </source>
</evidence>
<dbReference type="EMBL" id="PFMR01000086">
    <property type="protein sequence ID" value="PIZ17771.1"/>
    <property type="molecule type" value="Genomic_DNA"/>
</dbReference>
<dbReference type="PROSITE" id="PS01039">
    <property type="entry name" value="SBP_BACTERIAL_3"/>
    <property type="match status" value="1"/>
</dbReference>
<name>A0A2M7SE68_9BACT</name>
<dbReference type="GO" id="GO:0015276">
    <property type="term" value="F:ligand-gated monoatomic ion channel activity"/>
    <property type="evidence" value="ECO:0007669"/>
    <property type="project" value="InterPro"/>
</dbReference>
<dbReference type="GO" id="GO:0016020">
    <property type="term" value="C:membrane"/>
    <property type="evidence" value="ECO:0007669"/>
    <property type="project" value="InterPro"/>
</dbReference>
<dbReference type="GO" id="GO:0030313">
    <property type="term" value="C:cell envelope"/>
    <property type="evidence" value="ECO:0007669"/>
    <property type="project" value="UniProtKB-SubCell"/>
</dbReference>
<comment type="caution">
    <text evidence="8">The sequence shown here is derived from an EMBL/GenBank/DDBJ whole genome shotgun (WGS) entry which is preliminary data.</text>
</comment>
<dbReference type="SUPFAM" id="SSF53850">
    <property type="entry name" value="Periplasmic binding protein-like II"/>
    <property type="match status" value="1"/>
</dbReference>
<evidence type="ECO:0008006" key="10">
    <source>
        <dbReference type="Google" id="ProtNLM"/>
    </source>
</evidence>
<organism evidence="8 9">
    <name type="scientific">Candidatus Desantisbacteria bacterium CG_4_10_14_0_8_um_filter_48_22</name>
    <dbReference type="NCBI Taxonomy" id="1974543"/>
    <lineage>
        <taxon>Bacteria</taxon>
        <taxon>Candidatus Desantisiibacteriota</taxon>
    </lineage>
</organism>
<dbReference type="PANTHER" id="PTHR35936">
    <property type="entry name" value="MEMBRANE-BOUND LYTIC MUREIN TRANSGLYCOSYLASE F"/>
    <property type="match status" value="1"/>
</dbReference>
<accession>A0A2M7SE68</accession>